<comment type="similarity">
    <text evidence="1 4">Belongs to the plant LTP family.</text>
</comment>
<gene>
    <name evidence="7" type="ORF">BVC80_1693g19</name>
</gene>
<accession>A0A200PPE2</accession>
<feature type="domain" description="Bifunctional inhibitor/plant lipid transfer protein/seed storage helical" evidence="6">
    <location>
        <begin position="33"/>
        <end position="117"/>
    </location>
</feature>
<evidence type="ECO:0000256" key="2">
    <source>
        <dbReference type="ARBA" id="ARBA00022448"/>
    </source>
</evidence>
<proteinExistence type="inferred from homology"/>
<sequence>MAASSSRIVKLACIVMLACMLIGAPPMANAISCGQVSSYLSPCLLYLIQRGPLTPNCCGGVKSLNAAARTTPDRQTACTCLKSAAAGLRGLNMGLASSLPGKCGVNIPYKISPSTDCSKVR</sequence>
<dbReference type="InterPro" id="IPR016140">
    <property type="entry name" value="Bifunc_inhib/LTP/seed_store"/>
</dbReference>
<feature type="signal peptide" evidence="5">
    <location>
        <begin position="1"/>
        <end position="30"/>
    </location>
</feature>
<keyword evidence="2 4" id="KW-0813">Transport</keyword>
<organism evidence="7 8">
    <name type="scientific">Macleaya cordata</name>
    <name type="common">Five-seeded plume-poppy</name>
    <name type="synonym">Bocconia cordata</name>
    <dbReference type="NCBI Taxonomy" id="56857"/>
    <lineage>
        <taxon>Eukaryota</taxon>
        <taxon>Viridiplantae</taxon>
        <taxon>Streptophyta</taxon>
        <taxon>Embryophyta</taxon>
        <taxon>Tracheophyta</taxon>
        <taxon>Spermatophyta</taxon>
        <taxon>Magnoliopsida</taxon>
        <taxon>Ranunculales</taxon>
        <taxon>Papaveraceae</taxon>
        <taxon>Papaveroideae</taxon>
        <taxon>Macleaya</taxon>
    </lineage>
</organism>
<dbReference type="GO" id="GO:0008289">
    <property type="term" value="F:lipid binding"/>
    <property type="evidence" value="ECO:0007669"/>
    <property type="project" value="UniProtKB-KW"/>
</dbReference>
<protein>
    <recommendedName>
        <fullName evidence="4">Non-specific lipid-transfer protein</fullName>
    </recommendedName>
</protein>
<dbReference type="InterPro" id="IPR000528">
    <property type="entry name" value="Plant_nsLTP"/>
</dbReference>
<keyword evidence="4" id="KW-0446">Lipid-binding</keyword>
<dbReference type="PANTHER" id="PTHR33076">
    <property type="entry name" value="NON-SPECIFIC LIPID-TRANSFER PROTEIN 2-RELATED"/>
    <property type="match status" value="1"/>
</dbReference>
<dbReference type="Pfam" id="PF00234">
    <property type="entry name" value="Tryp_alpha_amyl"/>
    <property type="match status" value="1"/>
</dbReference>
<dbReference type="Proteomes" id="UP000195402">
    <property type="component" value="Unassembled WGS sequence"/>
</dbReference>
<dbReference type="OrthoDB" id="1890443at2759"/>
<dbReference type="OMA" id="NCNTIKA"/>
<dbReference type="CDD" id="cd01960">
    <property type="entry name" value="nsLTP1"/>
    <property type="match status" value="1"/>
</dbReference>
<dbReference type="SUPFAM" id="SSF47699">
    <property type="entry name" value="Bifunctional inhibitor/lipid-transfer protein/seed storage 2S albumin"/>
    <property type="match status" value="1"/>
</dbReference>
<dbReference type="AlphaFoldDB" id="A0A200PPE2"/>
<dbReference type="FunCoup" id="A0A200PPE2">
    <property type="interactions" value="1493"/>
</dbReference>
<dbReference type="InParanoid" id="A0A200PPE2"/>
<dbReference type="Gene3D" id="1.10.110.10">
    <property type="entry name" value="Plant lipid-transfer and hydrophobic proteins"/>
    <property type="match status" value="1"/>
</dbReference>
<evidence type="ECO:0000256" key="5">
    <source>
        <dbReference type="SAM" id="SignalP"/>
    </source>
</evidence>
<evidence type="ECO:0000313" key="7">
    <source>
        <dbReference type="EMBL" id="OVA00038.1"/>
    </source>
</evidence>
<dbReference type="PROSITE" id="PS00597">
    <property type="entry name" value="PLANT_LTP"/>
    <property type="match status" value="1"/>
</dbReference>
<dbReference type="PRINTS" id="PR00382">
    <property type="entry name" value="LIPIDTRNSFER"/>
</dbReference>
<name>A0A200PPE2_MACCD</name>
<evidence type="ECO:0000256" key="3">
    <source>
        <dbReference type="ARBA" id="ARBA00023157"/>
    </source>
</evidence>
<keyword evidence="5" id="KW-0732">Signal</keyword>
<reference evidence="7 8" key="1">
    <citation type="journal article" date="2017" name="Mol. Plant">
        <title>The Genome of Medicinal Plant Macleaya cordata Provides New Insights into Benzylisoquinoline Alkaloids Metabolism.</title>
        <authorList>
            <person name="Liu X."/>
            <person name="Liu Y."/>
            <person name="Huang P."/>
            <person name="Ma Y."/>
            <person name="Qing Z."/>
            <person name="Tang Q."/>
            <person name="Cao H."/>
            <person name="Cheng P."/>
            <person name="Zheng Y."/>
            <person name="Yuan Z."/>
            <person name="Zhou Y."/>
            <person name="Liu J."/>
            <person name="Tang Z."/>
            <person name="Zhuo Y."/>
            <person name="Zhang Y."/>
            <person name="Yu L."/>
            <person name="Huang J."/>
            <person name="Yang P."/>
            <person name="Peng Q."/>
            <person name="Zhang J."/>
            <person name="Jiang W."/>
            <person name="Zhang Z."/>
            <person name="Lin K."/>
            <person name="Ro D.K."/>
            <person name="Chen X."/>
            <person name="Xiong X."/>
            <person name="Shang Y."/>
            <person name="Huang S."/>
            <person name="Zeng J."/>
        </authorList>
    </citation>
    <scope>NUCLEOTIDE SEQUENCE [LARGE SCALE GENOMIC DNA]</scope>
    <source>
        <strain evidence="8">cv. BLH2017</strain>
        <tissue evidence="7">Root</tissue>
    </source>
</reference>
<dbReference type="STRING" id="56857.A0A200PPE2"/>
<evidence type="ECO:0000256" key="4">
    <source>
        <dbReference type="RuleBase" id="RU000628"/>
    </source>
</evidence>
<evidence type="ECO:0000313" key="8">
    <source>
        <dbReference type="Proteomes" id="UP000195402"/>
    </source>
</evidence>
<dbReference type="InterPro" id="IPR036312">
    <property type="entry name" value="Bifun_inhib/LTP/seed_sf"/>
</dbReference>
<feature type="chain" id="PRO_5012555310" description="Non-specific lipid-transfer protein" evidence="5">
    <location>
        <begin position="31"/>
        <end position="121"/>
    </location>
</feature>
<dbReference type="SMART" id="SM00499">
    <property type="entry name" value="AAI"/>
    <property type="match status" value="1"/>
</dbReference>
<dbReference type="FunFam" id="1.10.110.10:FF:000002">
    <property type="entry name" value="Non-specific lipid-transfer protein"/>
    <property type="match status" value="1"/>
</dbReference>
<dbReference type="EMBL" id="MVGT01004382">
    <property type="protein sequence ID" value="OVA00038.1"/>
    <property type="molecule type" value="Genomic_DNA"/>
</dbReference>
<comment type="caution">
    <text evidence="7">The sequence shown here is derived from an EMBL/GenBank/DDBJ whole genome shotgun (WGS) entry which is preliminary data.</text>
</comment>
<evidence type="ECO:0000256" key="1">
    <source>
        <dbReference type="ARBA" id="ARBA00009748"/>
    </source>
</evidence>
<keyword evidence="3" id="KW-1015">Disulfide bond</keyword>
<keyword evidence="8" id="KW-1185">Reference proteome</keyword>
<dbReference type="GO" id="GO:0006869">
    <property type="term" value="P:lipid transport"/>
    <property type="evidence" value="ECO:0007669"/>
    <property type="project" value="InterPro"/>
</dbReference>
<comment type="function">
    <text evidence="4">Plant non-specific lipid-transfer proteins transfer phospholipids as well as galactolipids across membranes. May play a role in wax or cutin deposition in the cell walls of expanding epidermal cells and certain secretory tissues.</text>
</comment>
<evidence type="ECO:0000259" key="6">
    <source>
        <dbReference type="SMART" id="SM00499"/>
    </source>
</evidence>